<dbReference type="GO" id="GO:0006281">
    <property type="term" value="P:DNA repair"/>
    <property type="evidence" value="ECO:0007669"/>
    <property type="project" value="InterPro"/>
</dbReference>
<organism evidence="2 3">
    <name type="scientific">Harryflintia acetispora</name>
    <dbReference type="NCBI Taxonomy" id="1849041"/>
    <lineage>
        <taxon>Bacteria</taxon>
        <taxon>Bacillati</taxon>
        <taxon>Bacillota</taxon>
        <taxon>Clostridia</taxon>
        <taxon>Eubacteriales</taxon>
        <taxon>Oscillospiraceae</taxon>
        <taxon>Harryflintia</taxon>
    </lineage>
</organism>
<feature type="domain" description="Helix-hairpin-helix DNA-binding motif class 1" evidence="1">
    <location>
        <begin position="75"/>
        <end position="94"/>
    </location>
</feature>
<reference evidence="2 3" key="1">
    <citation type="submission" date="2019-03" db="EMBL/GenBank/DDBJ databases">
        <title>Genomic Encyclopedia of Type Strains, Phase IV (KMG-IV): sequencing the most valuable type-strain genomes for metagenomic binning, comparative biology and taxonomic classification.</title>
        <authorList>
            <person name="Goeker M."/>
        </authorList>
    </citation>
    <scope>NUCLEOTIDE SEQUENCE [LARGE SCALE GENOMIC DNA]</scope>
    <source>
        <strain evidence="2 3">DSM 100433</strain>
    </source>
</reference>
<evidence type="ECO:0000313" key="3">
    <source>
        <dbReference type="Proteomes" id="UP000294682"/>
    </source>
</evidence>
<gene>
    <name evidence="2" type="ORF">EDD78_104163</name>
</gene>
<dbReference type="InterPro" id="IPR051675">
    <property type="entry name" value="Endo/Exo/Phosphatase_dom_1"/>
</dbReference>
<dbReference type="GO" id="GO:0003677">
    <property type="term" value="F:DNA binding"/>
    <property type="evidence" value="ECO:0007669"/>
    <property type="project" value="InterPro"/>
</dbReference>
<dbReference type="SUPFAM" id="SSF47781">
    <property type="entry name" value="RuvA domain 2-like"/>
    <property type="match status" value="1"/>
</dbReference>
<dbReference type="GO" id="GO:0015628">
    <property type="term" value="P:protein secretion by the type II secretion system"/>
    <property type="evidence" value="ECO:0007669"/>
    <property type="project" value="TreeGrafter"/>
</dbReference>
<dbReference type="RefSeq" id="WP_079697835.1">
    <property type="nucleotide sequence ID" value="NZ_JADNAH010000053.1"/>
</dbReference>
<protein>
    <submittedName>
        <fullName evidence="2">ComEA protein</fullName>
    </submittedName>
</protein>
<evidence type="ECO:0000259" key="1">
    <source>
        <dbReference type="SMART" id="SM00278"/>
    </source>
</evidence>
<dbReference type="Gene3D" id="1.10.150.320">
    <property type="entry name" value="Photosystem II 12 kDa extrinsic protein"/>
    <property type="match status" value="1"/>
</dbReference>
<proteinExistence type="predicted"/>
<dbReference type="PANTHER" id="PTHR21180:SF32">
    <property type="entry name" value="ENDONUCLEASE_EXONUCLEASE_PHOSPHATASE FAMILY DOMAIN-CONTAINING PROTEIN 1"/>
    <property type="match status" value="1"/>
</dbReference>
<dbReference type="Pfam" id="PF12836">
    <property type="entry name" value="HHH_3"/>
    <property type="match status" value="1"/>
</dbReference>
<dbReference type="NCBIfam" id="TIGR00426">
    <property type="entry name" value="competence protein ComEA helix-hairpin-helix repeat region"/>
    <property type="match status" value="1"/>
</dbReference>
<sequence>MKMTWSETYHTLLALGLALTVGVVGYNAVTTPDLDFGARQLHPYELPVEPQGSLRDTAQAGENRVKISINTATIAELDTLPGVGKVTAQLIIDYRERNGKFLRKEELLNIKGIGESAFEEMKDMVKV</sequence>
<dbReference type="AlphaFoldDB" id="A0A9X8UJN0"/>
<keyword evidence="3" id="KW-1185">Reference proteome</keyword>
<dbReference type="SMART" id="SM00278">
    <property type="entry name" value="HhH1"/>
    <property type="match status" value="2"/>
</dbReference>
<evidence type="ECO:0000313" key="2">
    <source>
        <dbReference type="EMBL" id="TCL43824.1"/>
    </source>
</evidence>
<dbReference type="InterPro" id="IPR003583">
    <property type="entry name" value="Hlx-hairpin-Hlx_DNA-bd_motif"/>
</dbReference>
<dbReference type="GO" id="GO:0015627">
    <property type="term" value="C:type II protein secretion system complex"/>
    <property type="evidence" value="ECO:0007669"/>
    <property type="project" value="TreeGrafter"/>
</dbReference>
<name>A0A9X8UJN0_9FIRM</name>
<feature type="domain" description="Helix-hairpin-helix DNA-binding motif class 1" evidence="1">
    <location>
        <begin position="105"/>
        <end position="124"/>
    </location>
</feature>
<dbReference type="InterPro" id="IPR004509">
    <property type="entry name" value="Competence_ComEA_HhH"/>
</dbReference>
<comment type="caution">
    <text evidence="2">The sequence shown here is derived from an EMBL/GenBank/DDBJ whole genome shotgun (WGS) entry which is preliminary data.</text>
</comment>
<dbReference type="PANTHER" id="PTHR21180">
    <property type="entry name" value="ENDONUCLEASE/EXONUCLEASE/PHOSPHATASE FAMILY DOMAIN-CONTAINING PROTEIN 1"/>
    <property type="match status" value="1"/>
</dbReference>
<dbReference type="Proteomes" id="UP000294682">
    <property type="component" value="Unassembled WGS sequence"/>
</dbReference>
<dbReference type="OrthoDB" id="9790239at2"/>
<accession>A0A9X8UJN0</accession>
<dbReference type="EMBL" id="SLUK01000004">
    <property type="protein sequence ID" value="TCL43824.1"/>
    <property type="molecule type" value="Genomic_DNA"/>
</dbReference>
<dbReference type="InterPro" id="IPR010994">
    <property type="entry name" value="RuvA_2-like"/>
</dbReference>